<dbReference type="EMBL" id="MT144588">
    <property type="protein sequence ID" value="QJH93468.1"/>
    <property type="molecule type" value="Genomic_DNA"/>
</dbReference>
<dbReference type="AlphaFoldDB" id="A0A6H1Z9N8"/>
<protein>
    <submittedName>
        <fullName evidence="1">Uncharacterized protein</fullName>
    </submittedName>
</protein>
<evidence type="ECO:0000313" key="2">
    <source>
        <dbReference type="EMBL" id="QJH93468.1"/>
    </source>
</evidence>
<sequence length="117" mass="13119">MEHEDRARQALQVTLDAKLAEQGKCRCRVCKQVKDIKECLLVTWRSNMLYAICASDDCLPKQPLVIRREMTSRGMAVYVGPLTQIARSCPTNVLVASDMSQVDHLVAKDAVPKFKKG</sequence>
<organism evidence="1">
    <name type="scientific">viral metagenome</name>
    <dbReference type="NCBI Taxonomy" id="1070528"/>
    <lineage>
        <taxon>unclassified sequences</taxon>
        <taxon>metagenomes</taxon>
        <taxon>organismal metagenomes</taxon>
    </lineage>
</organism>
<proteinExistence type="predicted"/>
<dbReference type="EMBL" id="MT143971">
    <property type="protein sequence ID" value="QJA43900.1"/>
    <property type="molecule type" value="Genomic_DNA"/>
</dbReference>
<evidence type="ECO:0000313" key="1">
    <source>
        <dbReference type="EMBL" id="QJA43900.1"/>
    </source>
</evidence>
<name>A0A6H1Z9N8_9ZZZZ</name>
<accession>A0A6H1Z9N8</accession>
<gene>
    <name evidence="1" type="ORF">TM448A00064_0079</name>
    <name evidence="2" type="ORF">TM448B00061_0088</name>
</gene>
<reference evidence="1" key="1">
    <citation type="submission" date="2020-03" db="EMBL/GenBank/DDBJ databases">
        <title>The deep terrestrial virosphere.</title>
        <authorList>
            <person name="Holmfeldt K."/>
            <person name="Nilsson E."/>
            <person name="Simone D."/>
            <person name="Lopez-Fernandez M."/>
            <person name="Wu X."/>
            <person name="de Brujin I."/>
            <person name="Lundin D."/>
            <person name="Andersson A."/>
            <person name="Bertilsson S."/>
            <person name="Dopson M."/>
        </authorList>
    </citation>
    <scope>NUCLEOTIDE SEQUENCE</scope>
    <source>
        <strain evidence="1">TM448A00064</strain>
        <strain evidence="2">TM448B00061</strain>
    </source>
</reference>